<gene>
    <name evidence="2" type="ORF">HPHI1048_LOCUS18136</name>
</gene>
<reference evidence="2" key="1">
    <citation type="submission" date="2021-01" db="EMBL/GenBank/DDBJ databases">
        <authorList>
            <person name="Corre E."/>
            <person name="Pelletier E."/>
            <person name="Niang G."/>
            <person name="Scheremetjew M."/>
            <person name="Finn R."/>
            <person name="Kale V."/>
            <person name="Holt S."/>
            <person name="Cochrane G."/>
            <person name="Meng A."/>
            <person name="Brown T."/>
            <person name="Cohen L."/>
        </authorList>
    </citation>
    <scope>NUCLEOTIDE SEQUENCE</scope>
    <source>
        <strain evidence="2">CCMP325</strain>
    </source>
</reference>
<sequence>MAADVGSGTLRNHSLVSLQRMRRKNFSLALRIMSPRTREQAISVMQRGLAAEEATPSEAATGERGGGGGGEGNSGLSDPRMLSESVDVTSTEDDNRPAFQPSSLPSSSLLDAQVDELHRRLEGLQEWSESALEVMEAGAEEEKVKEEEEAAREESESFLPKLKSKKERTKSKAGASRLGKQTLHAARVRGTEERPRSSLEVARREKKLAGHVRSKSSLSQHAAPRPLDEAVRVSGKSNLKLKPLRDIPTLKPFAPSSGDPYRIKFIEVYNPLTSSGILCAAGRMPIKKRKQLPRRTEEERDEAAKPEQVGEEVAAKLEEEKGKENEERVNEQVEEGAKIEAGEASEGILEVSEEE</sequence>
<proteinExistence type="predicted"/>
<feature type="compositionally biased region" description="Basic and acidic residues" evidence="1">
    <location>
        <begin position="189"/>
        <end position="203"/>
    </location>
</feature>
<feature type="compositionally biased region" description="Gly residues" evidence="1">
    <location>
        <begin position="63"/>
        <end position="73"/>
    </location>
</feature>
<feature type="region of interest" description="Disordered" evidence="1">
    <location>
        <begin position="44"/>
        <end position="111"/>
    </location>
</feature>
<name>A0A7S0EYF5_9CRYP</name>
<feature type="compositionally biased region" description="Low complexity" evidence="1">
    <location>
        <begin position="51"/>
        <end position="62"/>
    </location>
</feature>
<feature type="compositionally biased region" description="Low complexity" evidence="1">
    <location>
        <begin position="101"/>
        <end position="110"/>
    </location>
</feature>
<feature type="compositionally biased region" description="Basic residues" evidence="1">
    <location>
        <begin position="204"/>
        <end position="214"/>
    </location>
</feature>
<dbReference type="AlphaFoldDB" id="A0A7S0EYF5"/>
<feature type="compositionally biased region" description="Basic residues" evidence="1">
    <location>
        <begin position="162"/>
        <end position="171"/>
    </location>
</feature>
<dbReference type="EMBL" id="HBEO01026937">
    <property type="protein sequence ID" value="CAD8498266.1"/>
    <property type="molecule type" value="Transcribed_RNA"/>
</dbReference>
<protein>
    <submittedName>
        <fullName evidence="2">Uncharacterized protein</fullName>
    </submittedName>
</protein>
<feature type="compositionally biased region" description="Basic and acidic residues" evidence="1">
    <location>
        <begin position="294"/>
        <end position="305"/>
    </location>
</feature>
<feature type="compositionally biased region" description="Basic and acidic residues" evidence="1">
    <location>
        <begin position="313"/>
        <end position="341"/>
    </location>
</feature>
<evidence type="ECO:0000313" key="2">
    <source>
        <dbReference type="EMBL" id="CAD8498266.1"/>
    </source>
</evidence>
<evidence type="ECO:0000256" key="1">
    <source>
        <dbReference type="SAM" id="MobiDB-lite"/>
    </source>
</evidence>
<feature type="region of interest" description="Disordered" evidence="1">
    <location>
        <begin position="132"/>
        <end position="231"/>
    </location>
</feature>
<feature type="region of interest" description="Disordered" evidence="1">
    <location>
        <begin position="288"/>
        <end position="355"/>
    </location>
</feature>
<accession>A0A7S0EYF5</accession>
<organism evidence="2">
    <name type="scientific">Hanusia phi</name>
    <dbReference type="NCBI Taxonomy" id="3032"/>
    <lineage>
        <taxon>Eukaryota</taxon>
        <taxon>Cryptophyceae</taxon>
        <taxon>Pyrenomonadales</taxon>
        <taxon>Geminigeraceae</taxon>
        <taxon>Hanusia</taxon>
    </lineage>
</organism>